<sequence length="248" mass="28495">TEEYWLWSAVIAFNEIDKELLGLNEFRSFTPCGSVCFGLDKKSDDQYSIRTDVKGVVYCFLPTSMDSGLPFHINGCFALHTDRRRLLQKFVDDRNKRQFEWNDLVLKAVCKALLLGLENALTVCGLHSFEILKSFWPIPIKSPSLKALETTFLSSIIDPLKSYAIFSDGKQVGCFQQCWILNVDFPKTIQDVLLDELRSNLMHVLQNNRSFRHWLEAYNGKTGFSLLSPFWHSKVRKVVWPQATAESS</sequence>
<organism evidence="1 3">
    <name type="scientific">Didymodactylos carnosus</name>
    <dbReference type="NCBI Taxonomy" id="1234261"/>
    <lineage>
        <taxon>Eukaryota</taxon>
        <taxon>Metazoa</taxon>
        <taxon>Spiralia</taxon>
        <taxon>Gnathifera</taxon>
        <taxon>Rotifera</taxon>
        <taxon>Eurotatoria</taxon>
        <taxon>Bdelloidea</taxon>
        <taxon>Philodinida</taxon>
        <taxon>Philodinidae</taxon>
        <taxon>Didymodactylos</taxon>
    </lineage>
</organism>
<name>A0A816BV66_9BILA</name>
<dbReference type="AlphaFoldDB" id="A0A816BV66"/>
<feature type="non-terminal residue" evidence="1">
    <location>
        <position position="1"/>
    </location>
</feature>
<proteinExistence type="predicted"/>
<evidence type="ECO:0000313" key="1">
    <source>
        <dbReference type="EMBL" id="CAF1615500.1"/>
    </source>
</evidence>
<evidence type="ECO:0000313" key="3">
    <source>
        <dbReference type="Proteomes" id="UP000663829"/>
    </source>
</evidence>
<dbReference type="PANTHER" id="PTHR46919:SF2">
    <property type="entry name" value="SACSIN"/>
    <property type="match status" value="1"/>
</dbReference>
<dbReference type="PANTHER" id="PTHR46919">
    <property type="entry name" value="ZINC FINGER, C3HC4 TYPE (RING FINGER) FAMILY PROTEIN"/>
    <property type="match status" value="1"/>
</dbReference>
<accession>A0A816BV66</accession>
<dbReference type="EMBL" id="CAJOBC010106118">
    <property type="protein sequence ID" value="CAF4501591.1"/>
    <property type="molecule type" value="Genomic_DNA"/>
</dbReference>
<dbReference type="OrthoDB" id="8951023at2759"/>
<dbReference type="Proteomes" id="UP000663829">
    <property type="component" value="Unassembled WGS sequence"/>
</dbReference>
<dbReference type="Proteomes" id="UP000681722">
    <property type="component" value="Unassembled WGS sequence"/>
</dbReference>
<protein>
    <recommendedName>
        <fullName evidence="4">Sacsin</fullName>
    </recommendedName>
</protein>
<gene>
    <name evidence="1" type="ORF">GPM918_LOCUS43380</name>
    <name evidence="2" type="ORF">SRO942_LOCUS44867</name>
</gene>
<reference evidence="1" key="1">
    <citation type="submission" date="2021-02" db="EMBL/GenBank/DDBJ databases">
        <authorList>
            <person name="Nowell W R."/>
        </authorList>
    </citation>
    <scope>NUCLEOTIDE SEQUENCE</scope>
</reference>
<evidence type="ECO:0008006" key="4">
    <source>
        <dbReference type="Google" id="ProtNLM"/>
    </source>
</evidence>
<comment type="caution">
    <text evidence="1">The sequence shown here is derived from an EMBL/GenBank/DDBJ whole genome shotgun (WGS) entry which is preliminary data.</text>
</comment>
<dbReference type="EMBL" id="CAJNOQ010039167">
    <property type="protein sequence ID" value="CAF1615500.1"/>
    <property type="molecule type" value="Genomic_DNA"/>
</dbReference>
<keyword evidence="3" id="KW-1185">Reference proteome</keyword>
<evidence type="ECO:0000313" key="2">
    <source>
        <dbReference type="EMBL" id="CAF4501591.1"/>
    </source>
</evidence>